<evidence type="ECO:0000256" key="3">
    <source>
        <dbReference type="ARBA" id="ARBA00010130"/>
    </source>
</evidence>
<dbReference type="OMA" id="FDSINRM"/>
<feature type="compositionally biased region" description="Basic and acidic residues" evidence="6">
    <location>
        <begin position="263"/>
        <end position="274"/>
    </location>
</feature>
<accession>A0A0K9PZ46</accession>
<dbReference type="OrthoDB" id="4033880at2759"/>
<evidence type="ECO:0000256" key="6">
    <source>
        <dbReference type="SAM" id="MobiDB-lite"/>
    </source>
</evidence>
<dbReference type="GO" id="GO:0030276">
    <property type="term" value="F:clathrin binding"/>
    <property type="evidence" value="ECO:0000318"/>
    <property type="project" value="GO_Central"/>
</dbReference>
<sequence length="772" mass="83951">MKKAFDQTVRDLKREVNKKVLKVPGIEQKILDATSNEPWGPHGSYLSEIAHATRNSHEYYLIMSVIWKRVNDTGKNWRHVYKGLTVLEYLVAHGSERVIEDIKEHTYKISILADFQYIDSRGRDQGNNVRKKSQVLIALVNDRERVQEVRQTAFSNRDRYGGSFSTDGMHRSASGGSFGDRYGDDRYKDEDRNGYSQERDDNRYVRNGDSHNNDDDRQGRTRNDGHQFGSRSRSAGGDRGRPFDDYDRYSSRNGGRDDDDSSHDDRDKLPEHSVDAPPPPPSYEEAVKATEIHVDDKRDGKTSPVNMDSSTKAVSSPRTPPTVLYESTDPIPAVATSSLPNKIKDVDFDEFDPRSSKAPTSALANNVEMDLFGSFSVDDSLNSLALVPIIPLESDVPIQSSDSAINIVPTSSTSIFNQVDDPFGDSPFKATRQDDLSVNSVDTVQPSKDFGLTESFLESNTPSTSVPSFQHQSSATPPVITTQSTEELLDSILNPYIGVSQSMQHAPARSQTAPPEFFTPSPNPFAEPPSLSAQMFPITQSGQQGVPAHMHPHTQFSYQPDLPSAASSPNLLSYSLPAPMASPASSPNLLSYSVTAPMVSSASSLPPIPTQSLNKVNKPKFETKSSIWTDTMNRGLIDLNISGGNKSEVDIGVDFDSINRKEKLKEKRNMSMAVPLSTVTMGKAMGSGSGIGRSGATGFARPPTPMMPPLSMGTTGVYGGGYAGGMNQTIGISPGYGMPQGTAIGYNPMMGIGTGGGYGSQHPYGGGGGTYR</sequence>
<gene>
    <name evidence="8" type="ORF">ZOSMA_147G00240</name>
</gene>
<evidence type="ECO:0000313" key="8">
    <source>
        <dbReference type="EMBL" id="KMZ73512.1"/>
    </source>
</evidence>
<name>A0A0K9PZ46_ZOSMR</name>
<dbReference type="Gene3D" id="1.25.40.90">
    <property type="match status" value="1"/>
</dbReference>
<dbReference type="GO" id="GO:0030125">
    <property type="term" value="C:clathrin vesicle coat"/>
    <property type="evidence" value="ECO:0000318"/>
    <property type="project" value="GO_Central"/>
</dbReference>
<dbReference type="EMBL" id="LFYR01000574">
    <property type="protein sequence ID" value="KMZ73512.1"/>
    <property type="molecule type" value="Genomic_DNA"/>
</dbReference>
<dbReference type="GO" id="GO:0005794">
    <property type="term" value="C:Golgi apparatus"/>
    <property type="evidence" value="ECO:0007669"/>
    <property type="project" value="UniProtKB-SubCell"/>
</dbReference>
<comment type="subcellular location">
    <subcellularLocation>
        <location evidence="1">Cytoplasmic vesicle</location>
        <location evidence="1">Clathrin-coated vesicle</location>
    </subcellularLocation>
    <subcellularLocation>
        <location evidence="2">Golgi apparatus</location>
    </subcellularLocation>
</comment>
<evidence type="ECO:0000313" key="9">
    <source>
        <dbReference type="Proteomes" id="UP000036987"/>
    </source>
</evidence>
<dbReference type="CDD" id="cd03571">
    <property type="entry name" value="ENTH"/>
    <property type="match status" value="1"/>
</dbReference>
<feature type="compositionally biased region" description="Polar residues" evidence="6">
    <location>
        <begin position="303"/>
        <end position="317"/>
    </location>
</feature>
<dbReference type="Proteomes" id="UP000036987">
    <property type="component" value="Unassembled WGS sequence"/>
</dbReference>
<dbReference type="PROSITE" id="PS50942">
    <property type="entry name" value="ENTH"/>
    <property type="match status" value="1"/>
</dbReference>
<organism evidence="8 9">
    <name type="scientific">Zostera marina</name>
    <name type="common">Eelgrass</name>
    <dbReference type="NCBI Taxonomy" id="29655"/>
    <lineage>
        <taxon>Eukaryota</taxon>
        <taxon>Viridiplantae</taxon>
        <taxon>Streptophyta</taxon>
        <taxon>Embryophyta</taxon>
        <taxon>Tracheophyta</taxon>
        <taxon>Spermatophyta</taxon>
        <taxon>Magnoliopsida</taxon>
        <taxon>Liliopsida</taxon>
        <taxon>Zosteraceae</taxon>
        <taxon>Zostera</taxon>
    </lineage>
</organism>
<feature type="compositionally biased region" description="Basic and acidic residues" evidence="6">
    <location>
        <begin position="236"/>
        <end position="256"/>
    </location>
</feature>
<dbReference type="GO" id="GO:0005886">
    <property type="term" value="C:plasma membrane"/>
    <property type="evidence" value="ECO:0000318"/>
    <property type="project" value="GO_Central"/>
</dbReference>
<dbReference type="PANTHER" id="PTHR12276:SF91">
    <property type="entry name" value="CLATHRIN INTERACTOR EPSIN 2-RELATED"/>
    <property type="match status" value="1"/>
</dbReference>
<comment type="similarity">
    <text evidence="3">Belongs to the epsin family.</text>
</comment>
<dbReference type="Pfam" id="PF01417">
    <property type="entry name" value="ENTH"/>
    <property type="match status" value="1"/>
</dbReference>
<keyword evidence="9" id="KW-1185">Reference proteome</keyword>
<proteinExistence type="inferred from homology"/>
<reference evidence="9" key="1">
    <citation type="journal article" date="2016" name="Nature">
        <title>The genome of the seagrass Zostera marina reveals angiosperm adaptation to the sea.</title>
        <authorList>
            <person name="Olsen J.L."/>
            <person name="Rouze P."/>
            <person name="Verhelst B."/>
            <person name="Lin Y.-C."/>
            <person name="Bayer T."/>
            <person name="Collen J."/>
            <person name="Dattolo E."/>
            <person name="De Paoli E."/>
            <person name="Dittami S."/>
            <person name="Maumus F."/>
            <person name="Michel G."/>
            <person name="Kersting A."/>
            <person name="Lauritano C."/>
            <person name="Lohaus R."/>
            <person name="Toepel M."/>
            <person name="Tonon T."/>
            <person name="Vanneste K."/>
            <person name="Amirebrahimi M."/>
            <person name="Brakel J."/>
            <person name="Bostroem C."/>
            <person name="Chovatia M."/>
            <person name="Grimwood J."/>
            <person name="Jenkins J.W."/>
            <person name="Jueterbock A."/>
            <person name="Mraz A."/>
            <person name="Stam W.T."/>
            <person name="Tice H."/>
            <person name="Bornberg-Bauer E."/>
            <person name="Green P.J."/>
            <person name="Pearson G.A."/>
            <person name="Procaccini G."/>
            <person name="Duarte C.M."/>
            <person name="Schmutz J."/>
            <person name="Reusch T.B.H."/>
            <person name="Van de Peer Y."/>
        </authorList>
    </citation>
    <scope>NUCLEOTIDE SEQUENCE [LARGE SCALE GENOMIC DNA]</scope>
    <source>
        <strain evidence="9">cv. Finnish</strain>
    </source>
</reference>
<feature type="region of interest" description="Disordered" evidence="6">
    <location>
        <begin position="150"/>
        <end position="327"/>
    </location>
</feature>
<dbReference type="PANTHER" id="PTHR12276">
    <property type="entry name" value="EPSIN/ENT-RELATED"/>
    <property type="match status" value="1"/>
</dbReference>
<dbReference type="STRING" id="29655.A0A0K9PZ46"/>
<feature type="domain" description="ENTH" evidence="7">
    <location>
        <begin position="18"/>
        <end position="150"/>
    </location>
</feature>
<evidence type="ECO:0000256" key="4">
    <source>
        <dbReference type="ARBA" id="ARBA00023034"/>
    </source>
</evidence>
<dbReference type="InterPro" id="IPR013809">
    <property type="entry name" value="ENTH"/>
</dbReference>
<dbReference type="SUPFAM" id="SSF48464">
    <property type="entry name" value="ENTH/VHS domain"/>
    <property type="match status" value="1"/>
</dbReference>
<dbReference type="GO" id="GO:0006897">
    <property type="term" value="P:endocytosis"/>
    <property type="evidence" value="ECO:0000318"/>
    <property type="project" value="GO_Central"/>
</dbReference>
<dbReference type="GO" id="GO:0005768">
    <property type="term" value="C:endosome"/>
    <property type="evidence" value="ECO:0000318"/>
    <property type="project" value="GO_Central"/>
</dbReference>
<keyword evidence="5" id="KW-0968">Cytoplasmic vesicle</keyword>
<dbReference type="FunFam" id="1.25.40.90:FF:000006">
    <property type="entry name" value="Clathrin interactor 1"/>
    <property type="match status" value="1"/>
</dbReference>
<evidence type="ECO:0000256" key="2">
    <source>
        <dbReference type="ARBA" id="ARBA00004555"/>
    </source>
</evidence>
<evidence type="ECO:0000256" key="5">
    <source>
        <dbReference type="ARBA" id="ARBA00023329"/>
    </source>
</evidence>
<comment type="caution">
    <text evidence="8">The sequence shown here is derived from an EMBL/GenBank/DDBJ whole genome shotgun (WGS) entry which is preliminary data.</text>
</comment>
<dbReference type="AlphaFoldDB" id="A0A0K9PZ46"/>
<feature type="compositionally biased region" description="Basic and acidic residues" evidence="6">
    <location>
        <begin position="181"/>
        <end position="225"/>
    </location>
</feature>
<dbReference type="GO" id="GO:0005543">
    <property type="term" value="F:phospholipid binding"/>
    <property type="evidence" value="ECO:0000318"/>
    <property type="project" value="GO_Central"/>
</dbReference>
<dbReference type="SMART" id="SM00273">
    <property type="entry name" value="ENTH"/>
    <property type="match status" value="1"/>
</dbReference>
<dbReference type="InterPro" id="IPR008942">
    <property type="entry name" value="ENTH_VHS"/>
</dbReference>
<protein>
    <submittedName>
        <fullName evidence="8">Putative Epsin-2</fullName>
    </submittedName>
</protein>
<feature type="compositionally biased region" description="Basic and acidic residues" evidence="6">
    <location>
        <begin position="285"/>
        <end position="301"/>
    </location>
</feature>
<evidence type="ECO:0000259" key="7">
    <source>
        <dbReference type="PROSITE" id="PS50942"/>
    </source>
</evidence>
<keyword evidence="4" id="KW-0333">Golgi apparatus</keyword>
<evidence type="ECO:0000256" key="1">
    <source>
        <dbReference type="ARBA" id="ARBA00004132"/>
    </source>
</evidence>